<reference evidence="2" key="1">
    <citation type="submission" date="2022-11" db="UniProtKB">
        <authorList>
            <consortium name="WormBaseParasite"/>
        </authorList>
    </citation>
    <scope>IDENTIFICATION</scope>
</reference>
<dbReference type="Proteomes" id="UP000887574">
    <property type="component" value="Unplaced"/>
</dbReference>
<organism evidence="1 2">
    <name type="scientific">Ditylenchus dipsaci</name>
    <dbReference type="NCBI Taxonomy" id="166011"/>
    <lineage>
        <taxon>Eukaryota</taxon>
        <taxon>Metazoa</taxon>
        <taxon>Ecdysozoa</taxon>
        <taxon>Nematoda</taxon>
        <taxon>Chromadorea</taxon>
        <taxon>Rhabditida</taxon>
        <taxon>Tylenchina</taxon>
        <taxon>Tylenchomorpha</taxon>
        <taxon>Sphaerularioidea</taxon>
        <taxon>Anguinidae</taxon>
        <taxon>Anguininae</taxon>
        <taxon>Ditylenchus</taxon>
    </lineage>
</organism>
<evidence type="ECO:0000313" key="1">
    <source>
        <dbReference type="Proteomes" id="UP000887574"/>
    </source>
</evidence>
<evidence type="ECO:0000313" key="2">
    <source>
        <dbReference type="WBParaSite" id="jg9205"/>
    </source>
</evidence>
<dbReference type="AlphaFoldDB" id="A0A915EQ37"/>
<keyword evidence="1" id="KW-1185">Reference proteome</keyword>
<dbReference type="WBParaSite" id="jg9205">
    <property type="protein sequence ID" value="jg9205"/>
    <property type="gene ID" value="jg9205"/>
</dbReference>
<accession>A0A915EQ37</accession>
<proteinExistence type="predicted"/>
<sequence>MKDEQGESRRRTSQAVECQNGIKTMPTNILSSLLLKRDRDSSAAAMQCGSKAWKRWRRIYQASCRNFSTPESSLRKEHKQTVDSIHQKRNDEDKAIAAELAFGYHVAKHNFSLRSTDCSSMLIPTLFSDQSAQRFASARTKTTALIKGVIHPHLKKMMIEETATEGGYFSLGLDATNHEETKLYAVVIRYLTKNWVEESSAGYCVNDERKGSQYGPADQSNLGEEWPRYSEDGFIHRGQHQLKFRRSC</sequence>
<protein>
    <submittedName>
        <fullName evidence="2">Uncharacterized protein</fullName>
    </submittedName>
</protein>
<name>A0A915EQ37_9BILA</name>